<dbReference type="GeneID" id="91110968"/>
<gene>
    <name evidence="4" type="ORF">ABSL23_17420</name>
</gene>
<feature type="region of interest" description="Disordered" evidence="2">
    <location>
        <begin position="262"/>
        <end position="321"/>
    </location>
</feature>
<evidence type="ECO:0000256" key="1">
    <source>
        <dbReference type="ARBA" id="ARBA00023172"/>
    </source>
</evidence>
<dbReference type="GO" id="GO:0015074">
    <property type="term" value="P:DNA integration"/>
    <property type="evidence" value="ECO:0007669"/>
    <property type="project" value="InterPro"/>
</dbReference>
<reference evidence="4" key="1">
    <citation type="submission" date="2024-06" db="EMBL/GenBank/DDBJ databases">
        <title>Genome Sequence of an extremely halophilic archaeon isolated from Permian era halite, Salado Formation, Carlsbad, New Mexico: Halobacterium sp. strain NMX12-1.</title>
        <authorList>
            <person name="Sotoa L."/>
            <person name="DasSarma P."/>
            <person name="Anton B.P."/>
            <person name="Vincze T."/>
            <person name="Verma I."/>
            <person name="Eralp B."/>
            <person name="Powers D.W."/>
            <person name="Dozier B.L."/>
            <person name="Roberts R.J."/>
            <person name="DasSarma S."/>
        </authorList>
    </citation>
    <scope>NUCLEOTIDE SEQUENCE</scope>
    <source>
        <strain evidence="4">NMX12-1</strain>
        <plasmid evidence="4">pNMX12-1_21</plasmid>
    </source>
</reference>
<dbReference type="AlphaFoldDB" id="A0AAU8CJ70"/>
<dbReference type="GO" id="GO:0003677">
    <property type="term" value="F:DNA binding"/>
    <property type="evidence" value="ECO:0007669"/>
    <property type="project" value="InterPro"/>
</dbReference>
<dbReference type="Pfam" id="PF00589">
    <property type="entry name" value="Phage_integrase"/>
    <property type="match status" value="1"/>
</dbReference>
<feature type="compositionally biased region" description="Basic and acidic residues" evidence="2">
    <location>
        <begin position="264"/>
        <end position="280"/>
    </location>
</feature>
<accession>A0AAU8CJ70</accession>
<keyword evidence="4" id="KW-0614">Plasmid</keyword>
<geneLocation type="plasmid" evidence="4">
    <name>pNMX12-1_21</name>
</geneLocation>
<sequence length="471" mass="52960">MGRERQTYSRENALEVRPFLRLFLGALAIENEEERIRTVIIILCAGRLALRANEIQHLHEGWIDWEEGTIRVPAHEPCFCKWCLDSAHGKVADEKGVPKSDLDRSDEDVLEYAYEHQFEPKPNASARVVPFGWSERITAWLLRFFEEYDYVDVGQQQMRNNVRKAARNADGVDPSNLTPHPLRATGATFYADAGLLSKPLRDLLGHSDRAEARRYVRGSGRQLTQRVYELFGREEWAPDAVPEDPGEQFPVACDPRPFAAEIDIDPREGGPAERQERAEAIEDEEESVFNPRRERRPDDVPYTASRHNIPGHVDPDGEGLESPAAEREIVDMDLDEWVEEQNEEQEAVAETADRRESLDEWFSAVTPGIGAMVSTTVAAMQQTWERAKREKAAIEHDPRTAWPSPKRGVKTVALLTVFAGLVGVNLALEGYAPSSVVDLANAPPLLVVGFALGMANVLWQLRDLEEPDATP</sequence>
<organism evidence="4">
    <name type="scientific">Halobacterium sp. NMX12-1</name>
    <dbReference type="NCBI Taxonomy" id="3166650"/>
    <lineage>
        <taxon>Archaea</taxon>
        <taxon>Methanobacteriati</taxon>
        <taxon>Methanobacteriota</taxon>
        <taxon>Stenosarchaea group</taxon>
        <taxon>Halobacteria</taxon>
        <taxon>Halobacteriales</taxon>
        <taxon>Halobacteriaceae</taxon>
        <taxon>Halobacterium</taxon>
    </lineage>
</organism>
<protein>
    <submittedName>
        <fullName evidence="4">Site-specific integrase</fullName>
    </submittedName>
</protein>
<dbReference type="InterPro" id="IPR011010">
    <property type="entry name" value="DNA_brk_join_enz"/>
</dbReference>
<dbReference type="GO" id="GO:0006310">
    <property type="term" value="P:DNA recombination"/>
    <property type="evidence" value="ECO:0007669"/>
    <property type="project" value="UniProtKB-KW"/>
</dbReference>
<evidence type="ECO:0000259" key="3">
    <source>
        <dbReference type="PROSITE" id="PS51898"/>
    </source>
</evidence>
<evidence type="ECO:0000256" key="2">
    <source>
        <dbReference type="SAM" id="MobiDB-lite"/>
    </source>
</evidence>
<feature type="domain" description="Tyr recombinase" evidence="3">
    <location>
        <begin position="3"/>
        <end position="229"/>
    </location>
</feature>
<dbReference type="EMBL" id="CP159207">
    <property type="protein sequence ID" value="XCF18382.1"/>
    <property type="molecule type" value="Genomic_DNA"/>
</dbReference>
<proteinExistence type="predicted"/>
<dbReference type="KEGG" id="hanx:ABSL23_17420"/>
<dbReference type="PROSITE" id="PS51898">
    <property type="entry name" value="TYR_RECOMBINASE"/>
    <property type="match status" value="1"/>
</dbReference>
<name>A0AAU8CJ70_9EURY</name>
<dbReference type="InterPro" id="IPR013762">
    <property type="entry name" value="Integrase-like_cat_sf"/>
</dbReference>
<dbReference type="InterPro" id="IPR002104">
    <property type="entry name" value="Integrase_catalytic"/>
</dbReference>
<dbReference type="RefSeq" id="WP_353635652.1">
    <property type="nucleotide sequence ID" value="NZ_CP159207.1"/>
</dbReference>
<dbReference type="SUPFAM" id="SSF56349">
    <property type="entry name" value="DNA breaking-rejoining enzymes"/>
    <property type="match status" value="1"/>
</dbReference>
<dbReference type="CDD" id="cd00397">
    <property type="entry name" value="DNA_BRE_C"/>
    <property type="match status" value="1"/>
</dbReference>
<evidence type="ECO:0000313" key="4">
    <source>
        <dbReference type="EMBL" id="XCF18382.1"/>
    </source>
</evidence>
<keyword evidence="1" id="KW-0233">DNA recombination</keyword>
<dbReference type="Gene3D" id="1.10.443.10">
    <property type="entry name" value="Intergrase catalytic core"/>
    <property type="match status" value="1"/>
</dbReference>